<feature type="domain" description="RNase H type-1" evidence="1">
    <location>
        <begin position="131"/>
        <end position="203"/>
    </location>
</feature>
<dbReference type="GO" id="GO:0004523">
    <property type="term" value="F:RNA-DNA hybrid ribonuclease activity"/>
    <property type="evidence" value="ECO:0007669"/>
    <property type="project" value="InterPro"/>
</dbReference>
<proteinExistence type="predicted"/>
<comment type="caution">
    <text evidence="2">The sequence shown here is derived from an EMBL/GenBank/DDBJ whole genome shotgun (WGS) entry which is preliminary data.</text>
</comment>
<dbReference type="Pfam" id="PF13456">
    <property type="entry name" value="RVT_3"/>
    <property type="match status" value="1"/>
</dbReference>
<dbReference type="Proteomes" id="UP000886595">
    <property type="component" value="Unassembled WGS sequence"/>
</dbReference>
<dbReference type="InterPro" id="IPR002156">
    <property type="entry name" value="RNaseH_domain"/>
</dbReference>
<sequence length="261" mass="30247">MLFQCPFARLVWASSSIPYPNGGFDEGSIFTNVNFLLNLSGSQRIKEEDKRAWPWIIWNIWKRRNEVHFENKCLSAVELIHKSVQEAKEWYTAQETEVEWEKAQTPLLVVSKRKWTPPETDWVMCNVGMEFSKNNHCVGGAWVLRNNRGTVLCHSRRAFSGVKSRDDAKLKVVLWALESMRSQRQSNIIFAGEFGDLFGALQRPQAWPSFSYQCTLMEKELEDKGFFIAQSVIKYGLINSYVAKGHPPWLFELFVNESRSL</sequence>
<gene>
    <name evidence="2" type="ORF">Bca52824_043628</name>
</gene>
<protein>
    <recommendedName>
        <fullName evidence="1">RNase H type-1 domain-containing protein</fullName>
    </recommendedName>
</protein>
<reference evidence="2 3" key="1">
    <citation type="submission" date="2020-02" db="EMBL/GenBank/DDBJ databases">
        <authorList>
            <person name="Ma Q."/>
            <person name="Huang Y."/>
            <person name="Song X."/>
            <person name="Pei D."/>
        </authorList>
    </citation>
    <scope>NUCLEOTIDE SEQUENCE [LARGE SCALE GENOMIC DNA]</scope>
    <source>
        <strain evidence="2">Sxm20200214</strain>
        <tissue evidence="2">Leaf</tissue>
    </source>
</reference>
<evidence type="ECO:0000313" key="3">
    <source>
        <dbReference type="Proteomes" id="UP000886595"/>
    </source>
</evidence>
<dbReference type="EMBL" id="JAAMPC010000009">
    <property type="protein sequence ID" value="KAG2296959.1"/>
    <property type="molecule type" value="Genomic_DNA"/>
</dbReference>
<dbReference type="OrthoDB" id="1906820at2759"/>
<evidence type="ECO:0000313" key="2">
    <source>
        <dbReference type="EMBL" id="KAG2296959.1"/>
    </source>
</evidence>
<dbReference type="AlphaFoldDB" id="A0A8X7RXQ5"/>
<evidence type="ECO:0000259" key="1">
    <source>
        <dbReference type="Pfam" id="PF13456"/>
    </source>
</evidence>
<organism evidence="2 3">
    <name type="scientific">Brassica carinata</name>
    <name type="common">Ethiopian mustard</name>
    <name type="synonym">Abyssinian cabbage</name>
    <dbReference type="NCBI Taxonomy" id="52824"/>
    <lineage>
        <taxon>Eukaryota</taxon>
        <taxon>Viridiplantae</taxon>
        <taxon>Streptophyta</taxon>
        <taxon>Embryophyta</taxon>
        <taxon>Tracheophyta</taxon>
        <taxon>Spermatophyta</taxon>
        <taxon>Magnoliopsida</taxon>
        <taxon>eudicotyledons</taxon>
        <taxon>Gunneridae</taxon>
        <taxon>Pentapetalae</taxon>
        <taxon>rosids</taxon>
        <taxon>malvids</taxon>
        <taxon>Brassicales</taxon>
        <taxon>Brassicaceae</taxon>
        <taxon>Brassiceae</taxon>
        <taxon>Brassica</taxon>
    </lineage>
</organism>
<dbReference type="PANTHER" id="PTHR47074">
    <property type="entry name" value="BNAC02G40300D PROTEIN"/>
    <property type="match status" value="1"/>
</dbReference>
<keyword evidence="3" id="KW-1185">Reference proteome</keyword>
<name>A0A8X7RXQ5_BRACI</name>
<dbReference type="InterPro" id="IPR052929">
    <property type="entry name" value="RNase_H-like_EbsB-rel"/>
</dbReference>
<accession>A0A8X7RXQ5</accession>
<dbReference type="GO" id="GO:0003676">
    <property type="term" value="F:nucleic acid binding"/>
    <property type="evidence" value="ECO:0007669"/>
    <property type="project" value="InterPro"/>
</dbReference>
<dbReference type="PANTHER" id="PTHR47074:SF11">
    <property type="entry name" value="REVERSE TRANSCRIPTASE-LIKE PROTEIN"/>
    <property type="match status" value="1"/>
</dbReference>